<feature type="binding site" evidence="9">
    <location>
        <position position="208"/>
    </location>
    <ligand>
        <name>L-aspartate</name>
        <dbReference type="ChEBI" id="CHEBI:29991"/>
    </ligand>
</feature>
<evidence type="ECO:0000256" key="5">
    <source>
        <dbReference type="ARBA" id="ARBA00022741"/>
    </source>
</evidence>
<feature type="binding site" evidence="9">
    <location>
        <begin position="399"/>
        <end position="402"/>
    </location>
    <ligand>
        <name>ATP</name>
        <dbReference type="ChEBI" id="CHEBI:30616"/>
    </ligand>
</feature>
<reference evidence="11 12" key="1">
    <citation type="submission" date="2024-09" db="EMBL/GenBank/DDBJ databases">
        <authorList>
            <person name="Sun Q."/>
            <person name="Mori K."/>
        </authorList>
    </citation>
    <scope>NUCLEOTIDE SEQUENCE [LARGE SCALE GENOMIC DNA]</scope>
    <source>
        <strain evidence="11 12">TBRC 2205</strain>
    </source>
</reference>
<comment type="subcellular location">
    <subcellularLocation>
        <location evidence="1 9">Cytoplasm</location>
    </subcellularLocation>
</comment>
<evidence type="ECO:0000313" key="11">
    <source>
        <dbReference type="EMBL" id="MFC0566339.1"/>
    </source>
</evidence>
<accession>A0ABV6NZY9</accession>
<evidence type="ECO:0000256" key="9">
    <source>
        <dbReference type="HAMAP-Rule" id="MF_02075"/>
    </source>
</evidence>
<evidence type="ECO:0000256" key="4">
    <source>
        <dbReference type="ARBA" id="ARBA00022598"/>
    </source>
</evidence>
<dbReference type="Pfam" id="PF00152">
    <property type="entry name" value="tRNA-synt_2"/>
    <property type="match status" value="1"/>
</dbReference>
<gene>
    <name evidence="9 11" type="primary">aspS</name>
    <name evidence="11" type="ORF">ACFFHU_19630</name>
</gene>
<dbReference type="CDD" id="cd04100">
    <property type="entry name" value="Asp_Lys_Asn_RS_N"/>
    <property type="match status" value="1"/>
</dbReference>
<dbReference type="InterPro" id="IPR006195">
    <property type="entry name" value="aa-tRNA-synth_II"/>
</dbReference>
<keyword evidence="3 9" id="KW-0963">Cytoplasm</keyword>
<feature type="binding site" evidence="9">
    <location>
        <position position="354"/>
    </location>
    <ligand>
        <name>L-aspartate</name>
        <dbReference type="ChEBI" id="CHEBI:29991"/>
    </ligand>
</feature>
<dbReference type="Gene3D" id="3.30.930.10">
    <property type="entry name" value="Bira Bifunctional Protein, Domain 2"/>
    <property type="match status" value="1"/>
</dbReference>
<evidence type="ECO:0000313" key="12">
    <source>
        <dbReference type="Proteomes" id="UP001589894"/>
    </source>
</evidence>
<dbReference type="Proteomes" id="UP001589894">
    <property type="component" value="Unassembled WGS sequence"/>
</dbReference>
<dbReference type="InterPro" id="IPR045864">
    <property type="entry name" value="aa-tRNA-synth_II/BPL/LPL"/>
</dbReference>
<dbReference type="SUPFAM" id="SSF55681">
    <property type="entry name" value="Class II aaRS and biotin synthetases"/>
    <property type="match status" value="1"/>
</dbReference>
<dbReference type="Pfam" id="PF01336">
    <property type="entry name" value="tRNA_anti-codon"/>
    <property type="match status" value="1"/>
</dbReference>
<comment type="catalytic activity">
    <reaction evidence="9">
        <text>tRNA(Asx) + L-aspartate + ATP = L-aspartyl-tRNA(Asx) + AMP + diphosphate</text>
        <dbReference type="Rhea" id="RHEA:18349"/>
        <dbReference type="Rhea" id="RHEA-COMP:9710"/>
        <dbReference type="Rhea" id="RHEA-COMP:9711"/>
        <dbReference type="ChEBI" id="CHEBI:29991"/>
        <dbReference type="ChEBI" id="CHEBI:30616"/>
        <dbReference type="ChEBI" id="CHEBI:33019"/>
        <dbReference type="ChEBI" id="CHEBI:78442"/>
        <dbReference type="ChEBI" id="CHEBI:78516"/>
        <dbReference type="ChEBI" id="CHEBI:456215"/>
        <dbReference type="EC" id="6.1.1.23"/>
    </reaction>
</comment>
<dbReference type="InterPro" id="IPR002312">
    <property type="entry name" value="Asp/Asn-tRNA-synth_IIb"/>
</dbReference>
<comment type="subunit">
    <text evidence="9">Homodimer.</text>
</comment>
<evidence type="ECO:0000256" key="1">
    <source>
        <dbReference type="ARBA" id="ARBA00004496"/>
    </source>
</evidence>
<dbReference type="RefSeq" id="WP_377340936.1">
    <property type="nucleotide sequence ID" value="NZ_JBHLUE010000016.1"/>
</dbReference>
<keyword evidence="5 9" id="KW-0547">Nucleotide-binding</keyword>
<comment type="similarity">
    <text evidence="2 9">Belongs to the class-II aminoacyl-tRNA synthetase family. Type 2 subfamily.</text>
</comment>
<feature type="domain" description="Aminoacyl-transfer RNA synthetases class-II family profile" evidence="10">
    <location>
        <begin position="142"/>
        <end position="428"/>
    </location>
</feature>
<evidence type="ECO:0000256" key="6">
    <source>
        <dbReference type="ARBA" id="ARBA00022840"/>
    </source>
</evidence>
<feature type="binding site" evidence="9">
    <location>
        <position position="351"/>
    </location>
    <ligand>
        <name>ATP</name>
        <dbReference type="ChEBI" id="CHEBI:30616"/>
    </ligand>
</feature>
<keyword evidence="7 9" id="KW-0648">Protein biosynthesis</keyword>
<feature type="binding site" evidence="9">
    <location>
        <position position="165"/>
    </location>
    <ligand>
        <name>L-aspartate</name>
        <dbReference type="ChEBI" id="CHEBI:29991"/>
    </ligand>
</feature>
<dbReference type="NCBIfam" id="NF003483">
    <property type="entry name" value="PRK05159.1"/>
    <property type="match status" value="1"/>
</dbReference>
<dbReference type="InterPro" id="IPR004364">
    <property type="entry name" value="Aa-tRNA-synt_II"/>
</dbReference>
<dbReference type="PANTHER" id="PTHR43450:SF1">
    <property type="entry name" value="ASPARTATE--TRNA LIGASE, CYTOPLASMIC"/>
    <property type="match status" value="1"/>
</dbReference>
<dbReference type="InterPro" id="IPR004523">
    <property type="entry name" value="Asp-tRNA_synthase_2"/>
</dbReference>
<feature type="site" description="Important for tRNA non-discrimination" evidence="9">
    <location>
        <position position="79"/>
    </location>
</feature>
<evidence type="ECO:0000256" key="3">
    <source>
        <dbReference type="ARBA" id="ARBA00022490"/>
    </source>
</evidence>
<proteinExistence type="inferred from homology"/>
<protein>
    <recommendedName>
        <fullName evidence="9">Aspartate--tRNA(Asp/Asn) ligase</fullName>
        <ecNumber evidence="9">6.1.1.23</ecNumber>
    </recommendedName>
    <alternativeName>
        <fullName evidence="9">Aspartyl-tRNA synthetase</fullName>
        <shortName evidence="9">AspRS</shortName>
    </alternativeName>
    <alternativeName>
        <fullName evidence="9">Non-discriminating aspartyl-tRNA synthetase</fullName>
        <shortName evidence="9">ND-AspRS</shortName>
    </alternativeName>
</protein>
<dbReference type="PANTHER" id="PTHR43450">
    <property type="entry name" value="ASPARTYL-TRNA SYNTHETASE"/>
    <property type="match status" value="1"/>
</dbReference>
<evidence type="ECO:0000256" key="7">
    <source>
        <dbReference type="ARBA" id="ARBA00022917"/>
    </source>
</evidence>
<comment type="caution">
    <text evidence="11">The sequence shown here is derived from an EMBL/GenBank/DDBJ whole genome shotgun (WGS) entry which is preliminary data.</text>
</comment>
<dbReference type="PRINTS" id="PR01042">
    <property type="entry name" value="TRNASYNTHASP"/>
</dbReference>
<dbReference type="EMBL" id="JBHLUE010000016">
    <property type="protein sequence ID" value="MFC0566339.1"/>
    <property type="molecule type" value="Genomic_DNA"/>
</dbReference>
<evidence type="ECO:0000256" key="8">
    <source>
        <dbReference type="ARBA" id="ARBA00023146"/>
    </source>
</evidence>
<feature type="binding site" evidence="9">
    <location>
        <begin position="216"/>
        <end position="218"/>
    </location>
    <ligand>
        <name>ATP</name>
        <dbReference type="ChEBI" id="CHEBI:30616"/>
    </ligand>
</feature>
<comment type="function">
    <text evidence="9">Aspartyl-tRNA synthetase with relaxed tRNA specificity since it is able to aspartylate not only its cognate tRNA(Asp) but also tRNA(Asn). Reaction proceeds in two steps: L-aspartate is first activated by ATP to form Asp-AMP and then transferred to the acceptor end of tRNA(Asp/Asn).</text>
</comment>
<dbReference type="PROSITE" id="PS50862">
    <property type="entry name" value="AA_TRNA_LIGASE_II"/>
    <property type="match status" value="1"/>
</dbReference>
<name>A0ABV6NZY9_9ACTN</name>
<evidence type="ECO:0000256" key="2">
    <source>
        <dbReference type="ARBA" id="ARBA00005312"/>
    </source>
</evidence>
<keyword evidence="6 9" id="KW-0067">ATP-binding</keyword>
<feature type="region of interest" description="Aspartate" evidence="9">
    <location>
        <begin position="187"/>
        <end position="190"/>
    </location>
</feature>
<keyword evidence="12" id="KW-1185">Reference proteome</keyword>
<feature type="binding site" evidence="9">
    <location>
        <position position="358"/>
    </location>
    <ligand>
        <name>L-aspartate</name>
        <dbReference type="ChEBI" id="CHEBI:29991"/>
    </ligand>
</feature>
<dbReference type="Gene3D" id="2.40.50.140">
    <property type="entry name" value="Nucleic acid-binding proteins"/>
    <property type="match status" value="1"/>
</dbReference>
<dbReference type="EC" id="6.1.1.23" evidence="9"/>
<sequence>MQRILSTQLPEHVGAIVRVAGWIHRRRLLKSVAFLILRDAAGTTQVVVTEPAARAALEGLPEETVVEITGTVVANPAAPAGVELTDPRVRPLGDPAVPSPFDLFRPELAATLPTQLDHAPVALRHPRRSAALRISAAATAGFRTTLDRARFTEIHTPKVVGSATESGSNVFTLDWFGRPAYLAQSPQLYKQLMVGVFERVYEVGPVFRAEPHDTARHLAQYTSLDAELGFVADHRDVMAVLRDTLAGMLATVDERAGAACATLGVEPPAVPAEIPAVHFTEALKIAGAPADEPDLAPAHERAVAEWARREHGCDFVFVTGYPMAKRPFYTHPDPERPAYSNGFDLLFRGVELVTGGQRLHQHADYLAALAARGEPVQPYAGYLAGFAHGLPPHGGFAIGLERFVARLVGAANVREVTAFPRDLHRLTP</sequence>
<feature type="binding site" evidence="9">
    <location>
        <begin position="208"/>
        <end position="210"/>
    </location>
    <ligand>
        <name>ATP</name>
        <dbReference type="ChEBI" id="CHEBI:30616"/>
    </ligand>
</feature>
<dbReference type="SUPFAM" id="SSF50249">
    <property type="entry name" value="Nucleic acid-binding proteins"/>
    <property type="match status" value="1"/>
</dbReference>
<keyword evidence="4 9" id="KW-0436">Ligase</keyword>
<organism evidence="11 12">
    <name type="scientific">Plantactinospora siamensis</name>
    <dbReference type="NCBI Taxonomy" id="555372"/>
    <lineage>
        <taxon>Bacteria</taxon>
        <taxon>Bacillati</taxon>
        <taxon>Actinomycetota</taxon>
        <taxon>Actinomycetes</taxon>
        <taxon>Micromonosporales</taxon>
        <taxon>Micromonosporaceae</taxon>
        <taxon>Plantactinospora</taxon>
    </lineage>
</organism>
<dbReference type="InterPro" id="IPR012340">
    <property type="entry name" value="NA-bd_OB-fold"/>
</dbReference>
<keyword evidence="8 9" id="KW-0030">Aminoacyl-tRNA synthetase</keyword>
<dbReference type="HAMAP" id="MF_02075">
    <property type="entry name" value="Asp_tRNA_synth_type2"/>
    <property type="match status" value="1"/>
</dbReference>
<dbReference type="InterPro" id="IPR004365">
    <property type="entry name" value="NA-bd_OB_tRNA"/>
</dbReference>
<dbReference type="GO" id="GO:0050560">
    <property type="term" value="F:aspartate-tRNA(Asn) ligase activity"/>
    <property type="evidence" value="ECO:0007669"/>
    <property type="project" value="UniProtKB-EC"/>
</dbReference>
<evidence type="ECO:0000259" key="10">
    <source>
        <dbReference type="PROSITE" id="PS50862"/>
    </source>
</evidence>